<reference evidence="2 3" key="1">
    <citation type="submission" date="2023-07" db="EMBL/GenBank/DDBJ databases">
        <title>Sequencing the genomes of 1000 actinobacteria strains.</title>
        <authorList>
            <person name="Klenk H.-P."/>
        </authorList>
    </citation>
    <scope>NUCLEOTIDE SEQUENCE [LARGE SCALE GENOMIC DNA]</scope>
    <source>
        <strain evidence="2 3">DSM 14785</strain>
    </source>
</reference>
<evidence type="ECO:0000313" key="2">
    <source>
        <dbReference type="EMBL" id="MDQ0426210.1"/>
    </source>
</evidence>
<comment type="caution">
    <text evidence="2">The sequence shown here is derived from an EMBL/GenBank/DDBJ whole genome shotgun (WGS) entry which is preliminary data.</text>
</comment>
<dbReference type="EMBL" id="JAUSVM010000001">
    <property type="protein sequence ID" value="MDQ0426210.1"/>
    <property type="molecule type" value="Genomic_DNA"/>
</dbReference>
<dbReference type="RefSeq" id="WP_070319398.1">
    <property type="nucleotide sequence ID" value="NZ_CP194061.1"/>
</dbReference>
<sequence>MSLHRRLASVAVLLAVVGGLSACGDQASEPPEGAARLRENVPTTVDGVVLVAANVWDDSIVLTADDGEGAAEDAGIAVGERATLKGRTYELVSVHEDTSSSAPGGSGSYAWVLPVE</sequence>
<gene>
    <name evidence="2" type="ORF">JO380_002591</name>
</gene>
<organism evidence="2 3">
    <name type="scientific">Cellulomonas iranensis</name>
    <dbReference type="NCBI Taxonomy" id="76862"/>
    <lineage>
        <taxon>Bacteria</taxon>
        <taxon>Bacillati</taxon>
        <taxon>Actinomycetota</taxon>
        <taxon>Actinomycetes</taxon>
        <taxon>Micrococcales</taxon>
        <taxon>Cellulomonadaceae</taxon>
        <taxon>Cellulomonas</taxon>
    </lineage>
</organism>
<feature type="chain" id="PRO_5046116948" description="Secreted protein" evidence="1">
    <location>
        <begin position="23"/>
        <end position="116"/>
    </location>
</feature>
<keyword evidence="3" id="KW-1185">Reference proteome</keyword>
<name>A0ABU0GLH9_9CELL</name>
<dbReference type="PROSITE" id="PS51257">
    <property type="entry name" value="PROKAR_LIPOPROTEIN"/>
    <property type="match status" value="1"/>
</dbReference>
<evidence type="ECO:0000313" key="3">
    <source>
        <dbReference type="Proteomes" id="UP001240250"/>
    </source>
</evidence>
<evidence type="ECO:0008006" key="4">
    <source>
        <dbReference type="Google" id="ProtNLM"/>
    </source>
</evidence>
<evidence type="ECO:0000256" key="1">
    <source>
        <dbReference type="SAM" id="SignalP"/>
    </source>
</evidence>
<dbReference type="Proteomes" id="UP001240250">
    <property type="component" value="Unassembled WGS sequence"/>
</dbReference>
<accession>A0ABU0GLH9</accession>
<proteinExistence type="predicted"/>
<protein>
    <recommendedName>
        <fullName evidence="4">Secreted protein</fullName>
    </recommendedName>
</protein>
<feature type="signal peptide" evidence="1">
    <location>
        <begin position="1"/>
        <end position="22"/>
    </location>
</feature>
<keyword evidence="1" id="KW-0732">Signal</keyword>